<gene>
    <name evidence="3" type="ORF">ACCAA_130117</name>
</gene>
<feature type="chain" id="PRO_5008381414" evidence="2">
    <location>
        <begin position="20"/>
        <end position="145"/>
    </location>
</feature>
<evidence type="ECO:0000313" key="3">
    <source>
        <dbReference type="EMBL" id="SBT04166.1"/>
    </source>
</evidence>
<keyword evidence="4" id="KW-1185">Reference proteome</keyword>
<sequence>MKRLLFAAVLAAVTGSALASDVAVSVSIGQPGFYGHLDVGGYPPPQLIYRQPVIIERVPVVSPPIYLNVPPAQARNWRQHCGAYNACNERVYFVQNSWYNREYVPRYQEYQRERGEDYRDERKHDNRGKHGNKHHGGDHDQGRGR</sequence>
<feature type="signal peptide" evidence="2">
    <location>
        <begin position="1"/>
        <end position="19"/>
    </location>
</feature>
<accession>A0A1A8XHJ5</accession>
<dbReference type="AlphaFoldDB" id="A0A1A8XHJ5"/>
<dbReference type="Proteomes" id="UP000199169">
    <property type="component" value="Unassembled WGS sequence"/>
</dbReference>
<reference evidence="3 4" key="1">
    <citation type="submission" date="2016-06" db="EMBL/GenBank/DDBJ databases">
        <authorList>
            <person name="Kjaerup R.B."/>
            <person name="Dalgaard T.S."/>
            <person name="Juul-Madsen H.R."/>
        </authorList>
    </citation>
    <scope>NUCLEOTIDE SEQUENCE [LARGE SCALE GENOMIC DNA]</scope>
    <source>
        <strain evidence="3">3</strain>
    </source>
</reference>
<protein>
    <submittedName>
        <fullName evidence="3">Uncharacterized protein</fullName>
    </submittedName>
</protein>
<evidence type="ECO:0000256" key="1">
    <source>
        <dbReference type="SAM" id="MobiDB-lite"/>
    </source>
</evidence>
<keyword evidence="2" id="KW-0732">Signal</keyword>
<evidence type="ECO:0000256" key="2">
    <source>
        <dbReference type="SAM" id="SignalP"/>
    </source>
</evidence>
<organism evidence="3 4">
    <name type="scientific">Candidatus Accumulibacter aalborgensis</name>
    <dbReference type="NCBI Taxonomy" id="1860102"/>
    <lineage>
        <taxon>Bacteria</taxon>
        <taxon>Pseudomonadati</taxon>
        <taxon>Pseudomonadota</taxon>
        <taxon>Betaproteobacteria</taxon>
        <taxon>Candidatus Accumulibacter</taxon>
    </lineage>
</organism>
<feature type="region of interest" description="Disordered" evidence="1">
    <location>
        <begin position="111"/>
        <end position="145"/>
    </location>
</feature>
<name>A0A1A8XHJ5_9PROT</name>
<dbReference type="EMBL" id="FLQX01000035">
    <property type="protein sequence ID" value="SBT04166.1"/>
    <property type="molecule type" value="Genomic_DNA"/>
</dbReference>
<feature type="compositionally biased region" description="Basic and acidic residues" evidence="1">
    <location>
        <begin position="111"/>
        <end position="124"/>
    </location>
</feature>
<proteinExistence type="predicted"/>
<dbReference type="RefSeq" id="WP_186405864.1">
    <property type="nucleotide sequence ID" value="NZ_FLQX01000035.1"/>
</dbReference>
<evidence type="ECO:0000313" key="4">
    <source>
        <dbReference type="Proteomes" id="UP000199169"/>
    </source>
</evidence>
<dbReference type="STRING" id="1860102.ACCAA_130117"/>
<feature type="compositionally biased region" description="Basic residues" evidence="1">
    <location>
        <begin position="125"/>
        <end position="134"/>
    </location>
</feature>
<feature type="compositionally biased region" description="Basic and acidic residues" evidence="1">
    <location>
        <begin position="135"/>
        <end position="145"/>
    </location>
</feature>